<keyword evidence="6 11" id="KW-0375">Hydrogen ion transport</keyword>
<evidence type="ECO:0000256" key="7">
    <source>
        <dbReference type="ARBA" id="ARBA00022989"/>
    </source>
</evidence>
<keyword evidence="7 11" id="KW-1133">Transmembrane helix</keyword>
<name>A0A174ZZ26_9FIRM</name>
<dbReference type="GO" id="GO:0045259">
    <property type="term" value="C:proton-transporting ATP synthase complex"/>
    <property type="evidence" value="ECO:0007669"/>
    <property type="project" value="UniProtKB-KW"/>
</dbReference>
<keyword evidence="3 11" id="KW-0813">Transport</keyword>
<evidence type="ECO:0000256" key="3">
    <source>
        <dbReference type="ARBA" id="ARBA00022448"/>
    </source>
</evidence>
<comment type="similarity">
    <text evidence="2 11">Belongs to the ATPase A chain family.</text>
</comment>
<dbReference type="Gene3D" id="1.20.120.220">
    <property type="entry name" value="ATP synthase, F0 complex, subunit A"/>
    <property type="match status" value="1"/>
</dbReference>
<keyword evidence="11" id="KW-1003">Cell membrane</keyword>
<dbReference type="InterPro" id="IPR045082">
    <property type="entry name" value="ATP_syn_F0_a_bact/chloroplast"/>
</dbReference>
<dbReference type="Pfam" id="PF00119">
    <property type="entry name" value="ATP-synt_A"/>
    <property type="match status" value="1"/>
</dbReference>
<comment type="subcellular location">
    <subcellularLocation>
        <location evidence="11">Cell membrane</location>
        <topology evidence="11">Multi-pass membrane protein</topology>
    </subcellularLocation>
    <subcellularLocation>
        <location evidence="1">Membrane</location>
        <topology evidence="1">Multi-pass membrane protein</topology>
    </subcellularLocation>
</comment>
<accession>A0A174ZZ26</accession>
<dbReference type="HAMAP" id="MF_01393">
    <property type="entry name" value="ATP_synth_a_bact"/>
    <property type="match status" value="1"/>
</dbReference>
<proteinExistence type="inferred from homology"/>
<dbReference type="GO" id="GO:0042777">
    <property type="term" value="P:proton motive force-driven plasma membrane ATP synthesis"/>
    <property type="evidence" value="ECO:0007669"/>
    <property type="project" value="TreeGrafter"/>
</dbReference>
<dbReference type="NCBIfam" id="NF004486">
    <property type="entry name" value="PRK05815.3-4"/>
    <property type="match status" value="1"/>
</dbReference>
<feature type="transmembrane region" description="Helical" evidence="11">
    <location>
        <begin position="136"/>
        <end position="155"/>
    </location>
</feature>
<dbReference type="EMBL" id="CZBX01000011">
    <property type="protein sequence ID" value="CUQ91332.1"/>
    <property type="molecule type" value="Genomic_DNA"/>
</dbReference>
<feature type="transmembrane region" description="Helical" evidence="11">
    <location>
        <begin position="52"/>
        <end position="70"/>
    </location>
</feature>
<feature type="transmembrane region" description="Helical" evidence="11">
    <location>
        <begin position="221"/>
        <end position="243"/>
    </location>
</feature>
<sequence length="248" mass="27312">MLYTKSDKIQQYTLGRKGGSNTGNLADNLMEELNCETVFTLPVLGGINESVVVTWIIMAVLVIASIILVRNLKVENPGKVQLALEAGIGAAEDFFVGVLGKENKGYVPYLITVLLYLACSNTIAPLFGFKPPTKDLNVTAALAIMSMCLIEFSGIRKNGFGHWAKHFAQPIPIVAPIMILEIVIRPLSLCMRLFGNMLAGFVVMELLKAIVPLIIPIPISFYFDIFDGLLQAYVFVFLTSLFMNEEME</sequence>
<dbReference type="PANTHER" id="PTHR42823:SF3">
    <property type="entry name" value="ATP SYNTHASE SUBUNIT A, CHLOROPLASTIC"/>
    <property type="match status" value="1"/>
</dbReference>
<evidence type="ECO:0000256" key="2">
    <source>
        <dbReference type="ARBA" id="ARBA00006810"/>
    </source>
</evidence>
<evidence type="ECO:0000256" key="10">
    <source>
        <dbReference type="ARBA" id="ARBA00023310"/>
    </source>
</evidence>
<dbReference type="PANTHER" id="PTHR42823">
    <property type="entry name" value="ATP SYNTHASE SUBUNIT A, CHLOROPLASTIC"/>
    <property type="match status" value="1"/>
</dbReference>
<gene>
    <name evidence="11 12" type="primary">atpB</name>
    <name evidence="12" type="ORF">ERS852502_02399</name>
</gene>
<evidence type="ECO:0000313" key="12">
    <source>
        <dbReference type="EMBL" id="CUQ91332.1"/>
    </source>
</evidence>
<reference evidence="12 13" key="1">
    <citation type="submission" date="2015-09" db="EMBL/GenBank/DDBJ databases">
        <authorList>
            <consortium name="Pathogen Informatics"/>
        </authorList>
    </citation>
    <scope>NUCLEOTIDE SEQUENCE [LARGE SCALE GENOMIC DNA]</scope>
    <source>
        <strain evidence="12 13">2789STDY5834889</strain>
    </source>
</reference>
<evidence type="ECO:0000313" key="13">
    <source>
        <dbReference type="Proteomes" id="UP000078383"/>
    </source>
</evidence>
<evidence type="ECO:0000256" key="9">
    <source>
        <dbReference type="ARBA" id="ARBA00023136"/>
    </source>
</evidence>
<evidence type="ECO:0000256" key="4">
    <source>
        <dbReference type="ARBA" id="ARBA00022547"/>
    </source>
</evidence>
<keyword evidence="8 11" id="KW-0406">Ion transport</keyword>
<dbReference type="Proteomes" id="UP000078383">
    <property type="component" value="Unassembled WGS sequence"/>
</dbReference>
<dbReference type="InterPro" id="IPR000568">
    <property type="entry name" value="ATP_synth_F0_asu"/>
</dbReference>
<organism evidence="12 13">
    <name type="scientific">[Ruminococcus] torques</name>
    <dbReference type="NCBI Taxonomy" id="33039"/>
    <lineage>
        <taxon>Bacteria</taxon>
        <taxon>Bacillati</taxon>
        <taxon>Bacillota</taxon>
        <taxon>Clostridia</taxon>
        <taxon>Lachnospirales</taxon>
        <taxon>Lachnospiraceae</taxon>
        <taxon>Mediterraneibacter</taxon>
    </lineage>
</organism>
<dbReference type="CDD" id="cd00310">
    <property type="entry name" value="ATP-synt_Fo_a_6"/>
    <property type="match status" value="1"/>
</dbReference>
<evidence type="ECO:0000256" key="1">
    <source>
        <dbReference type="ARBA" id="ARBA00004141"/>
    </source>
</evidence>
<dbReference type="AlphaFoldDB" id="A0A174ZZ26"/>
<dbReference type="InterPro" id="IPR035908">
    <property type="entry name" value="F0_ATP_A_sf"/>
</dbReference>
<evidence type="ECO:0000256" key="5">
    <source>
        <dbReference type="ARBA" id="ARBA00022692"/>
    </source>
</evidence>
<feature type="transmembrane region" description="Helical" evidence="11">
    <location>
        <begin position="196"/>
        <end position="215"/>
    </location>
</feature>
<dbReference type="PRINTS" id="PR00123">
    <property type="entry name" value="ATPASEA"/>
</dbReference>
<keyword evidence="9 11" id="KW-0472">Membrane</keyword>
<dbReference type="SUPFAM" id="SSF81336">
    <property type="entry name" value="F1F0 ATP synthase subunit A"/>
    <property type="match status" value="1"/>
</dbReference>
<evidence type="ECO:0000256" key="8">
    <source>
        <dbReference type="ARBA" id="ARBA00023065"/>
    </source>
</evidence>
<comment type="function">
    <text evidence="11">Key component of the proton channel; it plays a direct role in the translocation of protons across the membrane.</text>
</comment>
<keyword evidence="5 11" id="KW-0812">Transmembrane</keyword>
<feature type="transmembrane region" description="Helical" evidence="11">
    <location>
        <begin position="106"/>
        <end position="129"/>
    </location>
</feature>
<protein>
    <recommendedName>
        <fullName evidence="11">ATP synthase subunit a</fullName>
    </recommendedName>
    <alternativeName>
        <fullName evidence="11">ATP synthase F0 sector subunit a</fullName>
    </alternativeName>
    <alternativeName>
        <fullName evidence="11">F-ATPase subunit 6</fullName>
    </alternativeName>
</protein>
<keyword evidence="4 11" id="KW-0138">CF(0)</keyword>
<dbReference type="GO" id="GO:0005886">
    <property type="term" value="C:plasma membrane"/>
    <property type="evidence" value="ECO:0007669"/>
    <property type="project" value="UniProtKB-SubCell"/>
</dbReference>
<evidence type="ECO:0000256" key="11">
    <source>
        <dbReference type="HAMAP-Rule" id="MF_01393"/>
    </source>
</evidence>
<evidence type="ECO:0000256" key="6">
    <source>
        <dbReference type="ARBA" id="ARBA00022781"/>
    </source>
</evidence>
<keyword evidence="10 11" id="KW-0066">ATP synthesis</keyword>
<dbReference type="GO" id="GO:0046933">
    <property type="term" value="F:proton-transporting ATP synthase activity, rotational mechanism"/>
    <property type="evidence" value="ECO:0007669"/>
    <property type="project" value="UniProtKB-UniRule"/>
</dbReference>